<accession>A0A0S4LCF1</accession>
<feature type="compositionally biased region" description="Gly residues" evidence="1">
    <location>
        <begin position="65"/>
        <end position="74"/>
    </location>
</feature>
<dbReference type="Proteomes" id="UP000198736">
    <property type="component" value="Unassembled WGS sequence"/>
</dbReference>
<sequence>MAEPDCLQQIPEKEEDGRKRARPQYGTIMVESTAADDKPQHYEQSPEKEPEQQERKRRNLLKRGFGSGKGGAPNDGGQEKGKSRHM</sequence>
<name>A0A0S4LCF1_9BACT</name>
<protein>
    <submittedName>
        <fullName evidence="2">Uncharacterized protein</fullName>
    </submittedName>
</protein>
<reference evidence="3" key="1">
    <citation type="submission" date="2015-10" db="EMBL/GenBank/DDBJ databases">
        <authorList>
            <person name="Luecker S."/>
            <person name="Luecker S."/>
        </authorList>
    </citation>
    <scope>NUCLEOTIDE SEQUENCE [LARGE SCALE GENOMIC DNA]</scope>
</reference>
<dbReference type="STRING" id="1742973.COMA2_130121"/>
<proteinExistence type="predicted"/>
<gene>
    <name evidence="2" type="ORF">COMA2_130121</name>
</gene>
<organism evidence="2 3">
    <name type="scientific">Candidatus Nitrospira nitrificans</name>
    <dbReference type="NCBI Taxonomy" id="1742973"/>
    <lineage>
        <taxon>Bacteria</taxon>
        <taxon>Pseudomonadati</taxon>
        <taxon>Nitrospirota</taxon>
        <taxon>Nitrospiria</taxon>
        <taxon>Nitrospirales</taxon>
        <taxon>Nitrospiraceae</taxon>
        <taxon>Nitrospira</taxon>
    </lineage>
</organism>
<evidence type="ECO:0000256" key="1">
    <source>
        <dbReference type="SAM" id="MobiDB-lite"/>
    </source>
</evidence>
<feature type="region of interest" description="Disordered" evidence="1">
    <location>
        <begin position="1"/>
        <end position="86"/>
    </location>
</feature>
<keyword evidence="3" id="KW-1185">Reference proteome</keyword>
<feature type="compositionally biased region" description="Basic and acidic residues" evidence="1">
    <location>
        <begin position="77"/>
        <end position="86"/>
    </location>
</feature>
<dbReference type="AlphaFoldDB" id="A0A0S4LCF1"/>
<feature type="compositionally biased region" description="Basic and acidic residues" evidence="1">
    <location>
        <begin position="35"/>
        <end position="54"/>
    </location>
</feature>
<evidence type="ECO:0000313" key="2">
    <source>
        <dbReference type="EMBL" id="CUS33556.1"/>
    </source>
</evidence>
<evidence type="ECO:0000313" key="3">
    <source>
        <dbReference type="Proteomes" id="UP000198736"/>
    </source>
</evidence>
<dbReference type="EMBL" id="CZPZ01000005">
    <property type="protein sequence ID" value="CUS33556.1"/>
    <property type="molecule type" value="Genomic_DNA"/>
</dbReference>